<accession>A0ABV0V771</accession>
<dbReference type="Proteomes" id="UP001482620">
    <property type="component" value="Unassembled WGS sequence"/>
</dbReference>
<protein>
    <submittedName>
        <fullName evidence="1">Uncharacterized protein</fullName>
    </submittedName>
</protein>
<dbReference type="EMBL" id="JAHRIQ010096982">
    <property type="protein sequence ID" value="MEQ2253202.1"/>
    <property type="molecule type" value="Genomic_DNA"/>
</dbReference>
<evidence type="ECO:0000313" key="1">
    <source>
        <dbReference type="EMBL" id="MEQ2253202.1"/>
    </source>
</evidence>
<keyword evidence="2" id="KW-1185">Reference proteome</keyword>
<gene>
    <name evidence="1" type="ORF">ILYODFUR_029794</name>
</gene>
<proteinExistence type="predicted"/>
<name>A0ABV0V771_9TELE</name>
<sequence>MRQEPPHEAQNVLQANFGPSSSRQHLSSLLLLPPPHIRTSEPYSGSGWTMVQIIIPVDHFRHKGHIEDILAYPVIQTLLVFSLCFSGCTVAQLVALLPRSKKVPGWTPGLGSFCMFSLCMQGFSPGTPTSSHSPKT</sequence>
<organism evidence="1 2">
    <name type="scientific">Ilyodon furcidens</name>
    <name type="common">goldbreast splitfin</name>
    <dbReference type="NCBI Taxonomy" id="33524"/>
    <lineage>
        <taxon>Eukaryota</taxon>
        <taxon>Metazoa</taxon>
        <taxon>Chordata</taxon>
        <taxon>Craniata</taxon>
        <taxon>Vertebrata</taxon>
        <taxon>Euteleostomi</taxon>
        <taxon>Actinopterygii</taxon>
        <taxon>Neopterygii</taxon>
        <taxon>Teleostei</taxon>
        <taxon>Neoteleostei</taxon>
        <taxon>Acanthomorphata</taxon>
        <taxon>Ovalentaria</taxon>
        <taxon>Atherinomorphae</taxon>
        <taxon>Cyprinodontiformes</taxon>
        <taxon>Goodeidae</taxon>
        <taxon>Ilyodon</taxon>
    </lineage>
</organism>
<reference evidence="1 2" key="1">
    <citation type="submission" date="2021-06" db="EMBL/GenBank/DDBJ databases">
        <authorList>
            <person name="Palmer J.M."/>
        </authorList>
    </citation>
    <scope>NUCLEOTIDE SEQUENCE [LARGE SCALE GENOMIC DNA]</scope>
    <source>
        <strain evidence="2">if_2019</strain>
        <tissue evidence="1">Muscle</tissue>
    </source>
</reference>
<comment type="caution">
    <text evidence="1">The sequence shown here is derived from an EMBL/GenBank/DDBJ whole genome shotgun (WGS) entry which is preliminary data.</text>
</comment>
<evidence type="ECO:0000313" key="2">
    <source>
        <dbReference type="Proteomes" id="UP001482620"/>
    </source>
</evidence>